<keyword evidence="2" id="KW-1185">Reference proteome</keyword>
<dbReference type="AlphaFoldDB" id="A0A167JXU9"/>
<proteinExistence type="predicted"/>
<dbReference type="EMBL" id="KV417297">
    <property type="protein sequence ID" value="KZO94052.1"/>
    <property type="molecule type" value="Genomic_DNA"/>
</dbReference>
<protein>
    <submittedName>
        <fullName evidence="1">Uncharacterized protein</fullName>
    </submittedName>
</protein>
<sequence>MFRIPSLCIWLICDRPRRLTDDILVSKSWDEIENREGSIVIWQWTELGRFFPAAERGMGRQELYWERNAQPFTVRTWDVDNCRLYREVVRFKETPQVQYTRLGVHHAFPPPGTARSPDTVENLLLAWGGTSRDGALMLVNPLLQPKPQQPGAPEDAPPVIKTEEDVDGAEVAALLLSAAPAEKVEKKRADVGWVLADDMFGEVARQVPGLRERVRAEGETFPGELGDKDEGPGVTLNVVAVKPRGARWIVGAGEWGVILVWRMKA</sequence>
<reference evidence="1 2" key="1">
    <citation type="journal article" date="2016" name="Mol. Biol. Evol.">
        <title>Comparative Genomics of Early-Diverging Mushroom-Forming Fungi Provides Insights into the Origins of Lignocellulose Decay Capabilities.</title>
        <authorList>
            <person name="Nagy L.G."/>
            <person name="Riley R."/>
            <person name="Tritt A."/>
            <person name="Adam C."/>
            <person name="Daum C."/>
            <person name="Floudas D."/>
            <person name="Sun H."/>
            <person name="Yadav J.S."/>
            <person name="Pangilinan J."/>
            <person name="Larsson K.H."/>
            <person name="Matsuura K."/>
            <person name="Barry K."/>
            <person name="Labutti K."/>
            <person name="Kuo R."/>
            <person name="Ohm R.A."/>
            <person name="Bhattacharya S.S."/>
            <person name="Shirouzu T."/>
            <person name="Yoshinaga Y."/>
            <person name="Martin F.M."/>
            <person name="Grigoriev I.V."/>
            <person name="Hibbett D.S."/>
        </authorList>
    </citation>
    <scope>NUCLEOTIDE SEQUENCE [LARGE SCALE GENOMIC DNA]</scope>
    <source>
        <strain evidence="1 2">TUFC12733</strain>
    </source>
</reference>
<name>A0A167JXU9_CALVF</name>
<dbReference type="Proteomes" id="UP000076738">
    <property type="component" value="Unassembled WGS sequence"/>
</dbReference>
<evidence type="ECO:0000313" key="2">
    <source>
        <dbReference type="Proteomes" id="UP000076738"/>
    </source>
</evidence>
<accession>A0A167JXU9</accession>
<organism evidence="1 2">
    <name type="scientific">Calocera viscosa (strain TUFC12733)</name>
    <dbReference type="NCBI Taxonomy" id="1330018"/>
    <lineage>
        <taxon>Eukaryota</taxon>
        <taxon>Fungi</taxon>
        <taxon>Dikarya</taxon>
        <taxon>Basidiomycota</taxon>
        <taxon>Agaricomycotina</taxon>
        <taxon>Dacrymycetes</taxon>
        <taxon>Dacrymycetales</taxon>
        <taxon>Dacrymycetaceae</taxon>
        <taxon>Calocera</taxon>
    </lineage>
</organism>
<evidence type="ECO:0000313" key="1">
    <source>
        <dbReference type="EMBL" id="KZO94052.1"/>
    </source>
</evidence>
<gene>
    <name evidence="1" type="ORF">CALVIDRAFT_231512</name>
</gene>